<evidence type="ECO:0000256" key="6">
    <source>
        <dbReference type="ARBA" id="ARBA00023242"/>
    </source>
</evidence>
<sequence>MSSATQDCMTPRGGGGGGGGGTSGTGEMKLMMKNSNPFEPNNAVAGASNANNRHVLIAGGGGGVSSYQRQGLVPSSNNQPSNTRVRRLSTSSPVSSPSPTPPGTSKLSNGAGGGGKATGPAAVAGGYAADGAIASVSASSTLAMAAGGVNNTANYHNFIGRLVSKDNMLLISEDVIEVGRNSSKSQVDFHVGKNSFISRKHFIIQHDMNDEFTLFCLSKNGVFIDNVFYRKSGEPYKLPTLCSIRFPSTNIKIQFENLIDQANNGIMVDLNEHTPVKIGTGAMGGIPLHAGSIPGASISGLSNHHHLQVGSASAAAAAAAAAGFPGVAGHHHHQQQLHHHHQQRGGKSPSSTVIYTPLKISIPSEQGAGAGGNAGAGLLGDVAPRGHARAGGGGRVSDMHVGVSGSGYPSPTGTISAANSCPTSPRQNVHDFAQYSNAHHHHHQHTGHGAGGGNNNNNNNNNYTEFQAPATQSLESDKPPYSYAQLIVQAISASPEKQLTLSGIYSFISKNYPYYRTGANKGWQNSIRHNLSLNRYFIKVPRSQDEPGKGSFWRIDPSSELKLIDQSYRKRRQRGSQCFRTPFGMPRSAPVSPSYTDNSREGSPINEELLLSAPGSPGHNNSGYPPNNHEGARQTSYQNQYTAYASAEHAATDTYEEDEQLDYESDDYEPGHKRQKM</sequence>
<dbReference type="PROSITE" id="PS50006">
    <property type="entry name" value="FHA_DOMAIN"/>
    <property type="match status" value="1"/>
</dbReference>
<accession>A0A182ITL4</accession>
<proteinExistence type="predicted"/>
<dbReference type="SUPFAM" id="SSF46785">
    <property type="entry name" value="Winged helix' DNA-binding domain"/>
    <property type="match status" value="1"/>
</dbReference>
<dbReference type="PROSITE" id="PS00658">
    <property type="entry name" value="FORK_HEAD_2"/>
    <property type="match status" value="1"/>
</dbReference>
<dbReference type="PANTHER" id="PTHR45881:SF7">
    <property type="entry name" value="CHECKPOINT SUPPRESSOR 1-LIKE, ISOFORM A-RELATED"/>
    <property type="match status" value="1"/>
</dbReference>
<keyword evidence="4 7" id="KW-0238">DNA-binding</keyword>
<dbReference type="STRING" id="41427.A0A182ITL4"/>
<dbReference type="Gene3D" id="2.60.200.20">
    <property type="match status" value="1"/>
</dbReference>
<dbReference type="InterPro" id="IPR036388">
    <property type="entry name" value="WH-like_DNA-bd_sf"/>
</dbReference>
<evidence type="ECO:0000256" key="4">
    <source>
        <dbReference type="ARBA" id="ARBA00023125"/>
    </source>
</evidence>
<dbReference type="FunFam" id="1.10.10.10:FF:000030">
    <property type="entry name" value="Forkhead box protein K2"/>
    <property type="match status" value="1"/>
</dbReference>
<dbReference type="GO" id="GO:0045893">
    <property type="term" value="P:positive regulation of DNA-templated transcription"/>
    <property type="evidence" value="ECO:0007669"/>
    <property type="project" value="UniProtKB-ARBA"/>
</dbReference>
<feature type="compositionally biased region" description="Polar residues" evidence="8">
    <location>
        <begin position="633"/>
        <end position="643"/>
    </location>
</feature>
<dbReference type="InterPro" id="IPR030456">
    <property type="entry name" value="TF_fork_head_CS_2"/>
</dbReference>
<keyword evidence="5" id="KW-0804">Transcription</keyword>
<evidence type="ECO:0000256" key="5">
    <source>
        <dbReference type="ARBA" id="ARBA00023163"/>
    </source>
</evidence>
<keyword evidence="3" id="KW-0805">Transcription regulation</keyword>
<evidence type="ECO:0000256" key="7">
    <source>
        <dbReference type="PROSITE-ProRule" id="PRU00089"/>
    </source>
</evidence>
<dbReference type="InterPro" id="IPR018122">
    <property type="entry name" value="TF_fork_head_CS_1"/>
</dbReference>
<evidence type="ECO:0000313" key="9">
    <source>
        <dbReference type="EnsemblMetazoa" id="AATE005236-PA.1"/>
    </source>
</evidence>
<dbReference type="AlphaFoldDB" id="A0A182ITL4"/>
<dbReference type="Gene3D" id="1.10.10.10">
    <property type="entry name" value="Winged helix-like DNA-binding domain superfamily/Winged helix DNA-binding domain"/>
    <property type="match status" value="1"/>
</dbReference>
<feature type="compositionally biased region" description="Polar residues" evidence="8">
    <location>
        <begin position="67"/>
        <end position="83"/>
    </location>
</feature>
<comment type="subcellular location">
    <subcellularLocation>
        <location evidence="1 7">Nucleus</location>
    </subcellularLocation>
</comment>
<dbReference type="InterPro" id="IPR001766">
    <property type="entry name" value="Fork_head_dom"/>
</dbReference>
<protein>
    <recommendedName>
        <fullName evidence="10">Fork-head domain-containing protein</fullName>
    </recommendedName>
</protein>
<dbReference type="InterPro" id="IPR000253">
    <property type="entry name" value="FHA_dom"/>
</dbReference>
<dbReference type="InterPro" id="IPR008984">
    <property type="entry name" value="SMAD_FHA_dom_sf"/>
</dbReference>
<feature type="compositionally biased region" description="Basic residues" evidence="8">
    <location>
        <begin position="329"/>
        <end position="344"/>
    </location>
</feature>
<dbReference type="InterPro" id="IPR036390">
    <property type="entry name" value="WH_DNA-bd_sf"/>
</dbReference>
<dbReference type="SUPFAM" id="SSF49879">
    <property type="entry name" value="SMAD/FHA domain"/>
    <property type="match status" value="1"/>
</dbReference>
<feature type="compositionally biased region" description="Acidic residues" evidence="8">
    <location>
        <begin position="654"/>
        <end position="668"/>
    </location>
</feature>
<feature type="region of interest" description="Disordered" evidence="8">
    <location>
        <begin position="67"/>
        <end position="118"/>
    </location>
</feature>
<feature type="region of interest" description="Disordered" evidence="8">
    <location>
        <begin position="572"/>
        <end position="677"/>
    </location>
</feature>
<keyword evidence="2" id="KW-0217">Developmental protein</keyword>
<dbReference type="CDD" id="cd20026">
    <property type="entry name" value="FH_FOXK"/>
    <property type="match status" value="1"/>
</dbReference>
<dbReference type="GO" id="GO:0005634">
    <property type="term" value="C:nucleus"/>
    <property type="evidence" value="ECO:0007669"/>
    <property type="project" value="UniProtKB-SubCell"/>
</dbReference>
<dbReference type="SMART" id="SM00339">
    <property type="entry name" value="FH"/>
    <property type="match status" value="1"/>
</dbReference>
<dbReference type="PROSITE" id="PS00657">
    <property type="entry name" value="FORK_HEAD_1"/>
    <property type="match status" value="1"/>
</dbReference>
<dbReference type="PANTHER" id="PTHR45881">
    <property type="entry name" value="CHECKPOINT SUPPRESSOR 1-LIKE, ISOFORM A-RELATED"/>
    <property type="match status" value="1"/>
</dbReference>
<dbReference type="PROSITE" id="PS50039">
    <property type="entry name" value="FORK_HEAD_3"/>
    <property type="match status" value="1"/>
</dbReference>
<dbReference type="GO" id="GO:0000978">
    <property type="term" value="F:RNA polymerase II cis-regulatory region sequence-specific DNA binding"/>
    <property type="evidence" value="ECO:0007669"/>
    <property type="project" value="TreeGrafter"/>
</dbReference>
<evidence type="ECO:0008006" key="10">
    <source>
        <dbReference type="Google" id="ProtNLM"/>
    </source>
</evidence>
<keyword evidence="6 7" id="KW-0539">Nucleus</keyword>
<organism evidence="9">
    <name type="scientific">Anopheles atroparvus</name>
    <name type="common">European mosquito</name>
    <dbReference type="NCBI Taxonomy" id="41427"/>
    <lineage>
        <taxon>Eukaryota</taxon>
        <taxon>Metazoa</taxon>
        <taxon>Ecdysozoa</taxon>
        <taxon>Arthropoda</taxon>
        <taxon>Hexapoda</taxon>
        <taxon>Insecta</taxon>
        <taxon>Pterygota</taxon>
        <taxon>Neoptera</taxon>
        <taxon>Endopterygota</taxon>
        <taxon>Diptera</taxon>
        <taxon>Nematocera</taxon>
        <taxon>Culicoidea</taxon>
        <taxon>Culicidae</taxon>
        <taxon>Anophelinae</taxon>
        <taxon>Anopheles</taxon>
    </lineage>
</organism>
<feature type="compositionally biased region" description="Gly residues" evidence="8">
    <location>
        <begin position="12"/>
        <end position="24"/>
    </location>
</feature>
<name>A0A182ITL4_ANOAO</name>
<feature type="region of interest" description="Disordered" evidence="8">
    <location>
        <begin position="437"/>
        <end position="464"/>
    </location>
</feature>
<feature type="DNA-binding region" description="Fork-head" evidence="7">
    <location>
        <begin position="478"/>
        <end position="574"/>
    </location>
</feature>
<dbReference type="SMART" id="SM00240">
    <property type="entry name" value="FHA"/>
    <property type="match status" value="1"/>
</dbReference>
<reference evidence="9" key="1">
    <citation type="submission" date="2022-08" db="UniProtKB">
        <authorList>
            <consortium name="EnsemblMetazoa"/>
        </authorList>
    </citation>
    <scope>IDENTIFICATION</scope>
    <source>
        <strain evidence="9">EBRO</strain>
    </source>
</reference>
<dbReference type="VEuPathDB" id="VectorBase:AATE005236"/>
<dbReference type="GO" id="GO:0000981">
    <property type="term" value="F:DNA-binding transcription factor activity, RNA polymerase II-specific"/>
    <property type="evidence" value="ECO:0007669"/>
    <property type="project" value="TreeGrafter"/>
</dbReference>
<evidence type="ECO:0000256" key="3">
    <source>
        <dbReference type="ARBA" id="ARBA00023015"/>
    </source>
</evidence>
<evidence type="ECO:0000256" key="2">
    <source>
        <dbReference type="ARBA" id="ARBA00022473"/>
    </source>
</evidence>
<feature type="region of interest" description="Disordered" evidence="8">
    <location>
        <begin position="327"/>
        <end position="352"/>
    </location>
</feature>
<evidence type="ECO:0000256" key="1">
    <source>
        <dbReference type="ARBA" id="ARBA00004123"/>
    </source>
</evidence>
<feature type="region of interest" description="Disordered" evidence="8">
    <location>
        <begin position="1"/>
        <end position="47"/>
    </location>
</feature>
<dbReference type="PRINTS" id="PR00053">
    <property type="entry name" value="FORKHEAD"/>
</dbReference>
<dbReference type="Pfam" id="PF00498">
    <property type="entry name" value="FHA"/>
    <property type="match status" value="1"/>
</dbReference>
<dbReference type="Pfam" id="PF00250">
    <property type="entry name" value="Forkhead"/>
    <property type="match status" value="1"/>
</dbReference>
<evidence type="ECO:0000256" key="8">
    <source>
        <dbReference type="SAM" id="MobiDB-lite"/>
    </source>
</evidence>
<dbReference type="EnsemblMetazoa" id="AATE005236-RA">
    <property type="protein sequence ID" value="AATE005236-PA.1"/>
    <property type="gene ID" value="AATE005236"/>
</dbReference>